<protein>
    <recommendedName>
        <fullName evidence="4">HCP-like protein</fullName>
    </recommendedName>
</protein>
<name>A0AAD7QZ74_9ASCO</name>
<dbReference type="GO" id="GO:0032153">
    <property type="term" value="C:cell division site"/>
    <property type="evidence" value="ECO:0007669"/>
    <property type="project" value="TreeGrafter"/>
</dbReference>
<feature type="region of interest" description="Disordered" evidence="1">
    <location>
        <begin position="325"/>
        <end position="365"/>
    </location>
</feature>
<sequence length="612" mass="66474">MLSTPGQVLSLPCESPTNGNDERRGDHLAHGDLSPLAAFISRHRLLSEGLTNEPQNRHADASRASWSRHRYSKSTGALESKIVNDAGNNDTFGGDTSWYGSNFPARSTFQSVDPFKSGRLGFIDDYSDSGTGRSESGLDQACNAPISEWHSSRPSANPSFSSHAATAQRLIKANIRDVSYPAFKDLRQSNLNCSVCKREETIQLAIEPHSPGQVEELSSSDKSHNTDRYIYNFSRPLSDQLADVHFDMLAKRVPSSPVDISVHRQARPDGAEKLVQDVITESELSVTKIREKRNDNYGAVRPIPVGSLSGDVAAGFSLNTILAAPRSASNPTSPTRPSAGPSRLIAQARAPSRSPRRSNSAAPDLPASVGFMSTSDVFDPFADLPELRFASSITPEQHAALGIRFHESGELQYSSYHLRKAAHGSDVTGMILYGLALRHGWGVKVNTREAFIWLNKAAGVAADKASVVGPDAERGRNLCDQLTKESKAQLGLAMYELGVSYLNSWGVGKDEPMAMTCFDIGAQLGDPDAMSELASLWCRNGPGRKKDLHKAAALYREAADRGVSAVGNSWIYKEKYTQPKDEKACGSNRECPDGAAVGQKKSLFSSRKKFYQ</sequence>
<dbReference type="Proteomes" id="UP001217417">
    <property type="component" value="Unassembled WGS sequence"/>
</dbReference>
<evidence type="ECO:0000256" key="1">
    <source>
        <dbReference type="SAM" id="MobiDB-lite"/>
    </source>
</evidence>
<evidence type="ECO:0008006" key="4">
    <source>
        <dbReference type="Google" id="ProtNLM"/>
    </source>
</evidence>
<dbReference type="Gene3D" id="1.25.40.10">
    <property type="entry name" value="Tetratricopeptide repeat domain"/>
    <property type="match status" value="1"/>
</dbReference>
<dbReference type="InterPro" id="IPR011990">
    <property type="entry name" value="TPR-like_helical_dom_sf"/>
</dbReference>
<dbReference type="Pfam" id="PF08238">
    <property type="entry name" value="Sel1"/>
    <property type="match status" value="3"/>
</dbReference>
<keyword evidence="3" id="KW-1185">Reference proteome</keyword>
<reference evidence="2" key="1">
    <citation type="submission" date="2023-03" db="EMBL/GenBank/DDBJ databases">
        <title>Near-Complete genome sequence of Lipomyces tetrasporous NRRL Y-64009, an oleaginous yeast capable of growing on lignocellulosic hydrolysates.</title>
        <authorList>
            <consortium name="Lawrence Berkeley National Laboratory"/>
            <person name="Jagtap S.S."/>
            <person name="Liu J.-J."/>
            <person name="Walukiewicz H.E."/>
            <person name="Pangilinan J."/>
            <person name="Lipzen A."/>
            <person name="Ahrendt S."/>
            <person name="Koriabine M."/>
            <person name="Cobaugh K."/>
            <person name="Salamov A."/>
            <person name="Yoshinaga Y."/>
            <person name="Ng V."/>
            <person name="Daum C."/>
            <person name="Grigoriev I.V."/>
            <person name="Slininger P.J."/>
            <person name="Dien B.S."/>
            <person name="Jin Y.-S."/>
            <person name="Rao C.V."/>
        </authorList>
    </citation>
    <scope>NUCLEOTIDE SEQUENCE</scope>
    <source>
        <strain evidence="2">NRRL Y-64009</strain>
    </source>
</reference>
<organism evidence="2 3">
    <name type="scientific">Lipomyces tetrasporus</name>
    <dbReference type="NCBI Taxonomy" id="54092"/>
    <lineage>
        <taxon>Eukaryota</taxon>
        <taxon>Fungi</taxon>
        <taxon>Dikarya</taxon>
        <taxon>Ascomycota</taxon>
        <taxon>Saccharomycotina</taxon>
        <taxon>Lipomycetes</taxon>
        <taxon>Lipomycetales</taxon>
        <taxon>Lipomycetaceae</taxon>
        <taxon>Lipomyces</taxon>
    </lineage>
</organism>
<dbReference type="GeneID" id="80884202"/>
<dbReference type="EMBL" id="JARPMG010000001">
    <property type="protein sequence ID" value="KAJ8104161.1"/>
    <property type="molecule type" value="Genomic_DNA"/>
</dbReference>
<dbReference type="InterPro" id="IPR006597">
    <property type="entry name" value="Sel1-like"/>
</dbReference>
<dbReference type="PANTHER" id="PTHR43628:SF11">
    <property type="entry name" value="PROTEIN DSF2"/>
    <property type="match status" value="1"/>
</dbReference>
<feature type="region of interest" description="Disordered" evidence="1">
    <location>
        <begin position="1"/>
        <end position="29"/>
    </location>
</feature>
<dbReference type="SMART" id="SM00671">
    <property type="entry name" value="SEL1"/>
    <property type="match status" value="3"/>
</dbReference>
<dbReference type="AlphaFoldDB" id="A0AAD7QZ74"/>
<feature type="compositionally biased region" description="Polar residues" evidence="1">
    <location>
        <begin position="327"/>
        <end position="336"/>
    </location>
</feature>
<dbReference type="PANTHER" id="PTHR43628">
    <property type="entry name" value="ACTIVATOR OF C KINASE PROTEIN 1-RELATED"/>
    <property type="match status" value="1"/>
</dbReference>
<dbReference type="GO" id="GO:0010972">
    <property type="term" value="P:negative regulation of G2/M transition of mitotic cell cycle"/>
    <property type="evidence" value="ECO:0007669"/>
    <property type="project" value="TreeGrafter"/>
</dbReference>
<dbReference type="SUPFAM" id="SSF81901">
    <property type="entry name" value="HCP-like"/>
    <property type="match status" value="1"/>
</dbReference>
<dbReference type="RefSeq" id="XP_056047611.1">
    <property type="nucleotide sequence ID" value="XM_056189036.1"/>
</dbReference>
<accession>A0AAD7QZ74</accession>
<evidence type="ECO:0000313" key="2">
    <source>
        <dbReference type="EMBL" id="KAJ8104161.1"/>
    </source>
</evidence>
<proteinExistence type="predicted"/>
<feature type="compositionally biased region" description="Basic and acidic residues" evidence="1">
    <location>
        <begin position="20"/>
        <end position="29"/>
    </location>
</feature>
<gene>
    <name evidence="2" type="ORF">POJ06DRAFT_264983</name>
</gene>
<evidence type="ECO:0000313" key="3">
    <source>
        <dbReference type="Proteomes" id="UP001217417"/>
    </source>
</evidence>
<dbReference type="InterPro" id="IPR052945">
    <property type="entry name" value="Mitotic_Regulator"/>
</dbReference>
<feature type="compositionally biased region" description="Low complexity" evidence="1">
    <location>
        <begin position="348"/>
        <end position="363"/>
    </location>
</feature>
<comment type="caution">
    <text evidence="2">The sequence shown here is derived from an EMBL/GenBank/DDBJ whole genome shotgun (WGS) entry which is preliminary data.</text>
</comment>
<feature type="region of interest" description="Disordered" evidence="1">
    <location>
        <begin position="50"/>
        <end position="69"/>
    </location>
</feature>